<evidence type="ECO:0000256" key="6">
    <source>
        <dbReference type="ARBA" id="ARBA00022884"/>
    </source>
</evidence>
<dbReference type="Gene3D" id="3.30.70.330">
    <property type="match status" value="2"/>
</dbReference>
<feature type="non-terminal residue" evidence="14">
    <location>
        <position position="688"/>
    </location>
</feature>
<dbReference type="GO" id="GO:0005634">
    <property type="term" value="C:nucleus"/>
    <property type="evidence" value="ECO:0007669"/>
    <property type="project" value="UniProtKB-SubCell"/>
</dbReference>
<name>A0AA40IBP4_CNENI</name>
<evidence type="ECO:0000256" key="3">
    <source>
        <dbReference type="ARBA" id="ARBA00015057"/>
    </source>
</evidence>
<dbReference type="PANTHER" id="PTHR23003:SF66">
    <property type="entry name" value="SERINE_ARGININE-RICH SPLICING FACTOR 1"/>
    <property type="match status" value="1"/>
</dbReference>
<dbReference type="GO" id="GO:0005737">
    <property type="term" value="C:cytoplasm"/>
    <property type="evidence" value="ECO:0007669"/>
    <property type="project" value="TreeGrafter"/>
</dbReference>
<sequence length="688" mass="73643">MAYLIGWVGWEGLFRVSAFRRRPVRRWRDPWPGRNNDCRLYVGNLPPDIRTKDIEDVFYKYGAIRDIDLQNRRGGPPFAFVEFEDQRDAEDGVYGLYGCDYGYRLRGPRHHSSIPRHIKSRVLLPGSFLEEAVVQAEAAAGGGGGGAPRGHYGPASRRSKNRVVVSELPPSGSWPGLKDHMREGGDVCYAEVYRDGTGVVEFVRKEDMTYAVRKLDNTKFRSHEGETAYIRVKGDGPRSPSYGRSRSRSRRPKAEATAGVAVTPQGEAEDHHAILPAIADLALSPNPEPHGTWATFTSGASTDLWRRRLRLERKTKVSPARGTASPGSRGPRPHPDPGSSLTRIQGHTASPRPRIQLHPDPGAHGLTQTQGRVASPGPGTQPYPDPGAHGLARTRDLASPGPRGTWPHPDPGARGLSQTQGRVASPGSRGPRPHPDPGPRLTRIQGPTASPGPGARLIRIQGPTASPGPGARLTRIQGPTASPGPGTQAHPDPGAHGLTRTRDPGSPGSRGPRPHPDPGPGSPGSRGPRPHPDPGPSLTRIQGHTASPRPRIQLHLDPGAHGLTRTQGRVASPGPGTQPHPDPGAHGLARTWDLAFPGPRGTLGRAVGPRVKSPPTRMRLKIMQDPAPASPTPIGQDPDSAGPTPFKPRQAGAQPQVPVKPCHLGAQPQVPRQTLLGRGCSFRSLSTH</sequence>
<keyword evidence="6 11" id="KW-0694">RNA-binding</keyword>
<feature type="domain" description="RRM" evidence="13">
    <location>
        <begin position="38"/>
        <end position="106"/>
    </location>
</feature>
<evidence type="ECO:0000256" key="12">
    <source>
        <dbReference type="SAM" id="MobiDB-lite"/>
    </source>
</evidence>
<reference evidence="14" key="1">
    <citation type="submission" date="2023-06" db="EMBL/GenBank/DDBJ databases">
        <title>Reference genome for the Northern bat (Eptesicus nilssonii), a most northern bat species.</title>
        <authorList>
            <person name="Laine V.N."/>
            <person name="Pulliainen A.T."/>
            <person name="Lilley T.M."/>
        </authorList>
    </citation>
    <scope>NUCLEOTIDE SEQUENCE</scope>
    <source>
        <strain evidence="14">BLF_Eptnil</strain>
        <tissue evidence="14">Kidney</tissue>
    </source>
</reference>
<dbReference type="SMART" id="SM00360">
    <property type="entry name" value="RRM"/>
    <property type="match status" value="2"/>
</dbReference>
<comment type="similarity">
    <text evidence="2">Belongs to the splicing factor SR family.</text>
</comment>
<evidence type="ECO:0000256" key="5">
    <source>
        <dbReference type="ARBA" id="ARBA00022737"/>
    </source>
</evidence>
<evidence type="ECO:0000256" key="8">
    <source>
        <dbReference type="ARBA" id="ARBA00023242"/>
    </source>
</evidence>
<evidence type="ECO:0000259" key="13">
    <source>
        <dbReference type="PROSITE" id="PS50102"/>
    </source>
</evidence>
<dbReference type="EMBL" id="JAULJE010000001">
    <property type="protein sequence ID" value="KAK1346643.1"/>
    <property type="molecule type" value="Genomic_DNA"/>
</dbReference>
<dbReference type="InterPro" id="IPR029538">
    <property type="entry name" value="SRSF1_RRM2"/>
</dbReference>
<feature type="region of interest" description="Disordered" evidence="12">
    <location>
        <begin position="228"/>
        <end position="268"/>
    </location>
</feature>
<gene>
    <name evidence="14" type="ORF">QTO34_000503</name>
</gene>
<evidence type="ECO:0000256" key="1">
    <source>
        <dbReference type="ARBA" id="ARBA00004123"/>
    </source>
</evidence>
<evidence type="ECO:0000256" key="10">
    <source>
        <dbReference type="ARBA" id="ARBA00047014"/>
    </source>
</evidence>
<dbReference type="InterPro" id="IPR050374">
    <property type="entry name" value="RRT5_SRSF_SR"/>
</dbReference>
<comment type="caution">
    <text evidence="14">The sequence shown here is derived from an EMBL/GenBank/DDBJ whole genome shotgun (WGS) entry which is preliminary data.</text>
</comment>
<dbReference type="GO" id="GO:0008380">
    <property type="term" value="P:RNA splicing"/>
    <property type="evidence" value="ECO:0007669"/>
    <property type="project" value="UniProtKB-KW"/>
</dbReference>
<dbReference type="InterPro" id="IPR012677">
    <property type="entry name" value="Nucleotide-bd_a/b_plait_sf"/>
</dbReference>
<evidence type="ECO:0000256" key="7">
    <source>
        <dbReference type="ARBA" id="ARBA00023187"/>
    </source>
</evidence>
<keyword evidence="8" id="KW-0539">Nucleus</keyword>
<dbReference type="AlphaFoldDB" id="A0AA40IBP4"/>
<evidence type="ECO:0000256" key="4">
    <source>
        <dbReference type="ARBA" id="ARBA00022664"/>
    </source>
</evidence>
<protein>
    <recommendedName>
        <fullName evidence="3">Serine/arginine-rich splicing factor 1</fullName>
    </recommendedName>
    <alternativeName>
        <fullName evidence="9">Splicing factor, arginine/serine-rich 1</fullName>
    </alternativeName>
</protein>
<feature type="region of interest" description="Disordered" evidence="12">
    <location>
        <begin position="311"/>
        <end position="670"/>
    </location>
</feature>
<dbReference type="InterPro" id="IPR035979">
    <property type="entry name" value="RBD_domain_sf"/>
</dbReference>
<dbReference type="PROSITE" id="PS50102">
    <property type="entry name" value="RRM"/>
    <property type="match status" value="2"/>
</dbReference>
<keyword evidence="5" id="KW-0677">Repeat</keyword>
<dbReference type="Proteomes" id="UP001177744">
    <property type="component" value="Unassembled WGS sequence"/>
</dbReference>
<dbReference type="GO" id="GO:0003729">
    <property type="term" value="F:mRNA binding"/>
    <property type="evidence" value="ECO:0007669"/>
    <property type="project" value="TreeGrafter"/>
</dbReference>
<feature type="compositionally biased region" description="Polar residues" evidence="12">
    <location>
        <begin position="339"/>
        <end position="348"/>
    </location>
</feature>
<evidence type="ECO:0000256" key="11">
    <source>
        <dbReference type="PROSITE-ProRule" id="PRU00176"/>
    </source>
</evidence>
<keyword evidence="4" id="KW-0507">mRNA processing</keyword>
<dbReference type="Pfam" id="PF00076">
    <property type="entry name" value="RRM_1"/>
    <property type="match status" value="2"/>
</dbReference>
<dbReference type="SUPFAM" id="SSF54928">
    <property type="entry name" value="RNA-binding domain, RBD"/>
    <property type="match status" value="1"/>
</dbReference>
<dbReference type="PANTHER" id="PTHR23003">
    <property type="entry name" value="RNA RECOGNITION MOTIF RRM DOMAIN CONTAINING PROTEIN"/>
    <property type="match status" value="1"/>
</dbReference>
<dbReference type="CDD" id="cd12767">
    <property type="entry name" value="RRM2_SRSF1"/>
    <property type="match status" value="1"/>
</dbReference>
<dbReference type="InterPro" id="IPR000504">
    <property type="entry name" value="RRM_dom"/>
</dbReference>
<keyword evidence="15" id="KW-1185">Reference proteome</keyword>
<dbReference type="GO" id="GO:0006397">
    <property type="term" value="P:mRNA processing"/>
    <property type="evidence" value="ECO:0007669"/>
    <property type="project" value="UniProtKB-KW"/>
</dbReference>
<evidence type="ECO:0000313" key="15">
    <source>
        <dbReference type="Proteomes" id="UP001177744"/>
    </source>
</evidence>
<proteinExistence type="inferred from homology"/>
<comment type="subcellular location">
    <subcellularLocation>
        <location evidence="1">Nucleus</location>
    </subcellularLocation>
</comment>
<accession>A0AA40IBP4</accession>
<evidence type="ECO:0000256" key="2">
    <source>
        <dbReference type="ARBA" id="ARBA00010269"/>
    </source>
</evidence>
<comment type="subunit">
    <text evidence="10">Consists of two polypeptides of p32 and p33. Identified in the spliceosome C complex. Component of a ribonucleoprotein complex containing mRNAs and RNA-binding proteins including DDX5, HNRNPH2 and SRSF1 as well as splicing regulator ARVCF. In vitro, self-associates and binds SRSF2, SNRNP70 and U2AF1 but not U2AF2. Binds SREK1/SFRS12. Interacts with SAFB/SAFB1. Interacts with PSIP1/LEDGF. Interacts with RSRC1 (via Arg/Ser-rich domain). Interacts with ZRSR2/U2AF1-RS2. Interacts with CCDC55 (via C-terminus). Interacts with SRPK1 and a sliding docking interaction is essential for its sequential and processive phosphorylation by SRPK1. Interacts with NXF1. Interacts with CCNL1, CCNL2 and CDK11B. Interacts with RRP1B. Interacts (when phosphorylated in its RS domain) with TNPO3; promoting nuclear import. Interacts with ILDR1 (via C-terminus) and ILDR2.</text>
</comment>
<organism evidence="14 15">
    <name type="scientific">Cnephaeus nilssonii</name>
    <name type="common">Northern bat</name>
    <name type="synonym">Eptesicus nilssonii</name>
    <dbReference type="NCBI Taxonomy" id="3371016"/>
    <lineage>
        <taxon>Eukaryota</taxon>
        <taxon>Metazoa</taxon>
        <taxon>Chordata</taxon>
        <taxon>Craniata</taxon>
        <taxon>Vertebrata</taxon>
        <taxon>Euteleostomi</taxon>
        <taxon>Mammalia</taxon>
        <taxon>Eutheria</taxon>
        <taxon>Laurasiatheria</taxon>
        <taxon>Chiroptera</taxon>
        <taxon>Yangochiroptera</taxon>
        <taxon>Vespertilionidae</taxon>
        <taxon>Cnephaeus</taxon>
    </lineage>
</organism>
<evidence type="ECO:0000256" key="9">
    <source>
        <dbReference type="ARBA" id="ARBA00029591"/>
    </source>
</evidence>
<keyword evidence="7" id="KW-0508">mRNA splicing</keyword>
<evidence type="ECO:0000313" key="14">
    <source>
        <dbReference type="EMBL" id="KAK1346643.1"/>
    </source>
</evidence>
<feature type="domain" description="RRM" evidence="13">
    <location>
        <begin position="161"/>
        <end position="235"/>
    </location>
</feature>
<dbReference type="FunFam" id="3.30.70.330:FF:000053">
    <property type="entry name" value="Serine/arginine-rich splicing factor 1"/>
    <property type="match status" value="1"/>
</dbReference>
<feature type="region of interest" description="Disordered" evidence="12">
    <location>
        <begin position="139"/>
        <end position="162"/>
    </location>
</feature>